<dbReference type="AlphaFoldDB" id="E4Z0R5"/>
<sequence length="22" mass="2577">DQENPHFKTGIKIELLIVECYS</sequence>
<feature type="non-terminal residue" evidence="1">
    <location>
        <position position="1"/>
    </location>
</feature>
<accession>E4Z0R5</accession>
<reference evidence="1" key="1">
    <citation type="journal article" date="2010" name="Science">
        <title>Plasticity of animal genome architecture unmasked by rapid evolution of a pelagic tunicate.</title>
        <authorList>
            <person name="Denoeud F."/>
            <person name="Henriet S."/>
            <person name="Mungpakdee S."/>
            <person name="Aury J.M."/>
            <person name="Da Silva C."/>
            <person name="Brinkmann H."/>
            <person name="Mikhaleva J."/>
            <person name="Olsen L.C."/>
            <person name="Jubin C."/>
            <person name="Canestro C."/>
            <person name="Bouquet J.M."/>
            <person name="Danks G."/>
            <person name="Poulain J."/>
            <person name="Campsteijn C."/>
            <person name="Adamski M."/>
            <person name="Cross I."/>
            <person name="Yadetie F."/>
            <person name="Muffato M."/>
            <person name="Louis A."/>
            <person name="Butcher S."/>
            <person name="Tsagkogeorga G."/>
            <person name="Konrad A."/>
            <person name="Singh S."/>
            <person name="Jensen M.F."/>
            <person name="Cong E.H."/>
            <person name="Eikeseth-Otteraa H."/>
            <person name="Noel B."/>
            <person name="Anthouard V."/>
            <person name="Porcel B.M."/>
            <person name="Kachouri-Lafond R."/>
            <person name="Nishino A."/>
            <person name="Ugolini M."/>
            <person name="Chourrout P."/>
            <person name="Nishida H."/>
            <person name="Aasland R."/>
            <person name="Huzurbazar S."/>
            <person name="Westhof E."/>
            <person name="Delsuc F."/>
            <person name="Lehrach H."/>
            <person name="Reinhardt R."/>
            <person name="Weissenbach J."/>
            <person name="Roy S.W."/>
            <person name="Artiguenave F."/>
            <person name="Postlethwait J.H."/>
            <person name="Manak J.R."/>
            <person name="Thompson E.M."/>
            <person name="Jaillon O."/>
            <person name="Du Pasquier L."/>
            <person name="Boudinot P."/>
            <person name="Liberles D.A."/>
            <person name="Volff J.N."/>
            <person name="Philippe H."/>
            <person name="Lenhard B."/>
            <person name="Roest Crollius H."/>
            <person name="Wincker P."/>
            <person name="Chourrout D."/>
        </authorList>
    </citation>
    <scope>NUCLEOTIDE SEQUENCE [LARGE SCALE GENOMIC DNA]</scope>
</reference>
<proteinExistence type="predicted"/>
<dbReference type="Proteomes" id="UP000011014">
    <property type="component" value="Unassembled WGS sequence"/>
</dbReference>
<protein>
    <submittedName>
        <fullName evidence="1">Uncharacterized protein</fullName>
    </submittedName>
</protein>
<gene>
    <name evidence="1" type="ORF">GSOID_T00023356001</name>
</gene>
<evidence type="ECO:0000313" key="1">
    <source>
        <dbReference type="EMBL" id="CBY41293.1"/>
    </source>
</evidence>
<organism evidence="1">
    <name type="scientific">Oikopleura dioica</name>
    <name type="common">Tunicate</name>
    <dbReference type="NCBI Taxonomy" id="34765"/>
    <lineage>
        <taxon>Eukaryota</taxon>
        <taxon>Metazoa</taxon>
        <taxon>Chordata</taxon>
        <taxon>Tunicata</taxon>
        <taxon>Appendicularia</taxon>
        <taxon>Copelata</taxon>
        <taxon>Oikopleuridae</taxon>
        <taxon>Oikopleura</taxon>
    </lineage>
</organism>
<name>E4Z0R5_OIKDI</name>
<dbReference type="EMBL" id="FN656366">
    <property type="protein sequence ID" value="CBY41293.1"/>
    <property type="molecule type" value="Genomic_DNA"/>
</dbReference>